<dbReference type="AlphaFoldDB" id="A0A0C2FM86"/>
<dbReference type="Proteomes" id="UP000054047">
    <property type="component" value="Unassembled WGS sequence"/>
</dbReference>
<keyword evidence="2" id="KW-1185">Reference proteome</keyword>
<organism evidence="1 2">
    <name type="scientific">Ancylostoma duodenale</name>
    <dbReference type="NCBI Taxonomy" id="51022"/>
    <lineage>
        <taxon>Eukaryota</taxon>
        <taxon>Metazoa</taxon>
        <taxon>Ecdysozoa</taxon>
        <taxon>Nematoda</taxon>
        <taxon>Chromadorea</taxon>
        <taxon>Rhabditida</taxon>
        <taxon>Rhabditina</taxon>
        <taxon>Rhabditomorpha</taxon>
        <taxon>Strongyloidea</taxon>
        <taxon>Ancylostomatidae</taxon>
        <taxon>Ancylostomatinae</taxon>
        <taxon>Ancylostoma</taxon>
    </lineage>
</organism>
<dbReference type="EMBL" id="KN752246">
    <property type="protein sequence ID" value="KIH49715.1"/>
    <property type="molecule type" value="Genomic_DNA"/>
</dbReference>
<name>A0A0C2FM86_9BILA</name>
<evidence type="ECO:0000313" key="2">
    <source>
        <dbReference type="Proteomes" id="UP000054047"/>
    </source>
</evidence>
<proteinExistence type="predicted"/>
<evidence type="ECO:0008006" key="3">
    <source>
        <dbReference type="Google" id="ProtNLM"/>
    </source>
</evidence>
<protein>
    <recommendedName>
        <fullName evidence="3">Ras-associating domain-containing protein</fullName>
    </recommendedName>
</protein>
<feature type="non-terminal residue" evidence="1">
    <location>
        <position position="1"/>
    </location>
</feature>
<sequence length="161" mass="18739">ALSPFKISSANTIILFKELCLELNIRSPSEQQEFCLCYVLEKDPPFILLLPENRTEYCNNDDYILDICTELEHKRQQFHFLLKRCTWVHPLRLDHPVYIDVMFFQVKSWKNVNSLVPLAAIEYPSQSADAWASRINRQLRTMNAQMTSTQARAGFLGENPS</sequence>
<reference evidence="1 2" key="1">
    <citation type="submission" date="2013-12" db="EMBL/GenBank/DDBJ databases">
        <title>Draft genome of the parsitic nematode Ancylostoma duodenale.</title>
        <authorList>
            <person name="Mitreva M."/>
        </authorList>
    </citation>
    <scope>NUCLEOTIDE SEQUENCE [LARGE SCALE GENOMIC DNA]</scope>
    <source>
        <strain evidence="1 2">Zhejiang</strain>
    </source>
</reference>
<evidence type="ECO:0000313" key="1">
    <source>
        <dbReference type="EMBL" id="KIH49715.1"/>
    </source>
</evidence>
<gene>
    <name evidence="1" type="ORF">ANCDUO_20209</name>
</gene>
<dbReference type="OrthoDB" id="8182952at2759"/>
<accession>A0A0C2FM86</accession>